<feature type="region of interest" description="Disordered" evidence="1">
    <location>
        <begin position="235"/>
        <end position="261"/>
    </location>
</feature>
<keyword evidence="2" id="KW-0472">Membrane</keyword>
<evidence type="ECO:0000256" key="1">
    <source>
        <dbReference type="SAM" id="MobiDB-lite"/>
    </source>
</evidence>
<comment type="caution">
    <text evidence="3">The sequence shown here is derived from an EMBL/GenBank/DDBJ whole genome shotgun (WGS) entry which is preliminary data.</text>
</comment>
<feature type="transmembrane region" description="Helical" evidence="2">
    <location>
        <begin position="29"/>
        <end position="47"/>
    </location>
</feature>
<keyword evidence="2" id="KW-0812">Transmembrane</keyword>
<keyword evidence="4" id="KW-1185">Reference proteome</keyword>
<evidence type="ECO:0000256" key="2">
    <source>
        <dbReference type="SAM" id="Phobius"/>
    </source>
</evidence>
<reference evidence="3" key="1">
    <citation type="journal article" date="2023" name="Microbiol Resour">
        <title>Genome Sequences of Rhodoplanes serenus and Two Thermotolerant Strains, Rhodoplanes tepidamans and 'Rhodoplanes cryptolactis,' Further Refine the Genus.</title>
        <authorList>
            <person name="Rayyan A.A."/>
            <person name="Kyndt J.A."/>
        </authorList>
    </citation>
    <scope>NUCLEOTIDE SEQUENCE</scope>
    <source>
        <strain evidence="3">DSM 9987</strain>
    </source>
</reference>
<dbReference type="Proteomes" id="UP001165652">
    <property type="component" value="Unassembled WGS sequence"/>
</dbReference>
<organism evidence="3 4">
    <name type="scientific">Rhodoplanes tepidamans</name>
    <name type="common">Rhodoplanes cryptolactis</name>
    <dbReference type="NCBI Taxonomy" id="200616"/>
    <lineage>
        <taxon>Bacteria</taxon>
        <taxon>Pseudomonadati</taxon>
        <taxon>Pseudomonadota</taxon>
        <taxon>Alphaproteobacteria</taxon>
        <taxon>Hyphomicrobiales</taxon>
        <taxon>Nitrobacteraceae</taxon>
        <taxon>Rhodoplanes</taxon>
    </lineage>
</organism>
<proteinExistence type="predicted"/>
<gene>
    <name evidence="3" type="ORF">PQJ73_08860</name>
</gene>
<dbReference type="RefSeq" id="WP_272776634.1">
    <property type="nucleotide sequence ID" value="NZ_JAQQLI010000010.1"/>
</dbReference>
<name>A0ABT5J830_RHOTP</name>
<keyword evidence="2" id="KW-1133">Transmembrane helix</keyword>
<protein>
    <submittedName>
        <fullName evidence="3">Uncharacterized protein</fullName>
    </submittedName>
</protein>
<dbReference type="EMBL" id="JAQQLI010000010">
    <property type="protein sequence ID" value="MDC7785789.1"/>
    <property type="molecule type" value="Genomic_DNA"/>
</dbReference>
<sequence>MTTPFLGHDSSGRSPLTAAVSTVGILVRYSFYLVGALVLGLIGLAILRVSSYQLTRTEDAAAFRVAVPSLDRLGTRGMVVASRGIGRVDLRQYGQVHGRDQDLTVALVLPPANWLGETDIPREISSMPVPRQVSGRFGQSFWDLETRFGEVRAVDAVFYADGLRKQCLAFLSRFTTSAVYLKGWYCEADGARPSPHHVACLLDGLVPERPLPSREADAFVRAGAARGPVCAAAPVVQTSDPRGPDPAVARKASPYAPRRNY</sequence>
<accession>A0ABT5J830</accession>
<evidence type="ECO:0000313" key="3">
    <source>
        <dbReference type="EMBL" id="MDC7785789.1"/>
    </source>
</evidence>
<evidence type="ECO:0000313" key="4">
    <source>
        <dbReference type="Proteomes" id="UP001165652"/>
    </source>
</evidence>
<reference evidence="3" key="2">
    <citation type="submission" date="2023-02" db="EMBL/GenBank/DDBJ databases">
        <authorList>
            <person name="Rayyan A."/>
            <person name="Meyer T."/>
            <person name="Kyndt J.A."/>
        </authorList>
    </citation>
    <scope>NUCLEOTIDE SEQUENCE</scope>
    <source>
        <strain evidence="3">DSM 9987</strain>
    </source>
</reference>